<organism evidence="1 2">
    <name type="scientific">Proteus vulgaris</name>
    <dbReference type="NCBI Taxonomy" id="585"/>
    <lineage>
        <taxon>Bacteria</taxon>
        <taxon>Pseudomonadati</taxon>
        <taxon>Pseudomonadota</taxon>
        <taxon>Gammaproteobacteria</taxon>
        <taxon>Enterobacterales</taxon>
        <taxon>Morganellaceae</taxon>
        <taxon>Proteus</taxon>
    </lineage>
</organism>
<name>A0A379F7A9_PROVU</name>
<accession>A0A379F7A9</accession>
<dbReference type="InterPro" id="IPR006315">
    <property type="entry name" value="OM_autotransptr_brl_dom"/>
</dbReference>
<dbReference type="AlphaFoldDB" id="A0A379F7A9"/>
<proteinExistence type="predicted"/>
<reference evidence="1 2" key="1">
    <citation type="submission" date="2018-06" db="EMBL/GenBank/DDBJ databases">
        <authorList>
            <consortium name="Pathogen Informatics"/>
            <person name="Doyle S."/>
        </authorList>
    </citation>
    <scope>NUCLEOTIDE SEQUENCE [LARGE SCALE GENOMIC DNA]</scope>
    <source>
        <strain evidence="1 2">NCTC10376</strain>
    </source>
</reference>
<protein>
    <submittedName>
        <fullName evidence="1">AIDA autotransporter-like protein ShdA</fullName>
    </submittedName>
</protein>
<dbReference type="InterPro" id="IPR036709">
    <property type="entry name" value="Autotransporte_beta_dom_sf"/>
</dbReference>
<dbReference type="GeneID" id="93395616"/>
<dbReference type="SUPFAM" id="SSF103515">
    <property type="entry name" value="Autotransporter"/>
    <property type="match status" value="1"/>
</dbReference>
<dbReference type="EMBL" id="UGTW01000001">
    <property type="protein sequence ID" value="SUC15469.1"/>
    <property type="molecule type" value="Genomic_DNA"/>
</dbReference>
<sequence>MLPFVEANWLCNGMDNEVVLNGDKESSDIGKNIDELKIGLQGNVNDSSSLFIHFNVQKGSHDYQQIGGQVGYNYNW</sequence>
<evidence type="ECO:0000313" key="2">
    <source>
        <dbReference type="Proteomes" id="UP000254331"/>
    </source>
</evidence>
<dbReference type="GO" id="GO:0019867">
    <property type="term" value="C:outer membrane"/>
    <property type="evidence" value="ECO:0007669"/>
    <property type="project" value="InterPro"/>
</dbReference>
<dbReference type="NCBIfam" id="TIGR01414">
    <property type="entry name" value="autotrans_barl"/>
    <property type="match status" value="1"/>
</dbReference>
<evidence type="ECO:0000313" key="1">
    <source>
        <dbReference type="EMBL" id="SUC15469.1"/>
    </source>
</evidence>
<dbReference type="RefSeq" id="WP_072024187.1">
    <property type="nucleotide sequence ID" value="NZ_CABMNT010000002.1"/>
</dbReference>
<dbReference type="Gene3D" id="2.40.128.130">
    <property type="entry name" value="Autotransporter beta-domain"/>
    <property type="match status" value="1"/>
</dbReference>
<gene>
    <name evidence="1" type="ORF">NCTC10376_01313</name>
</gene>
<dbReference type="Proteomes" id="UP000254331">
    <property type="component" value="Unassembled WGS sequence"/>
</dbReference>